<feature type="region of interest" description="Disordered" evidence="20">
    <location>
        <begin position="1"/>
        <end position="191"/>
    </location>
</feature>
<dbReference type="Proteomes" id="UP000694867">
    <property type="component" value="Unplaced"/>
</dbReference>
<evidence type="ECO:0000256" key="4">
    <source>
        <dbReference type="ARBA" id="ARBA00022553"/>
    </source>
</evidence>
<dbReference type="InterPro" id="IPR036612">
    <property type="entry name" value="KH_dom_type_1_sf"/>
</dbReference>
<feature type="region of interest" description="Disordered" evidence="20">
    <location>
        <begin position="235"/>
        <end position="255"/>
    </location>
</feature>
<protein>
    <recommendedName>
        <fullName evidence="19">Branchpoint-bridging protein</fullName>
    </recommendedName>
</protein>
<evidence type="ECO:0000259" key="21">
    <source>
        <dbReference type="PROSITE" id="PS50158"/>
    </source>
</evidence>
<comment type="function">
    <text evidence="19">Necessary for the splicing of pre-mRNA. Has a role in the recognition of the branch site (5'-UACUAAC-3'), the pyrimidine tract and the 3'-splice site at the 3'-end of introns.</text>
</comment>
<dbReference type="KEGG" id="goe:100903805"/>
<dbReference type="Gene3D" id="6.10.140.1790">
    <property type="match status" value="1"/>
</dbReference>
<evidence type="ECO:0000256" key="18">
    <source>
        <dbReference type="PROSITE-ProRule" id="PRU00117"/>
    </source>
</evidence>
<sequence length="772" mass="84868">MATGANTTPLGNPRFSGPRPPISTQSMGGGGGGSLLRPSYITAAGGPPPQTQQERDPNLVPNAYQMQYAAAGYEQYPDFPSNQSNFQNTDGSQYTMQNELSQSGLTEDSNASAPSSRKRSRSRDRKRRSRSRSRDRRRRSRSRSRDRRRRSRSRDRHRRSKSRDQRDRRSRSRDRSRRSRSRSKERDSRPAWDTNNVVRSELREVIAKFDFRKRISHLPFESRDIYFVNGSFQSTSVNENSQDSKEARRNKKRSRWAGGECDKVFIPGMPTILPGNMTPDQTRAYLLQLQIEELSRRLRMDDLGIPANPDERSPSPEPIYNSAGKRMNTREFRVRKRLEDERHNLVQEMTKINPDFKPPVDYKPPSIRISEKVMIPQEQYPDINFVGLLLGPRGNTLKTLEKDTGAKITIRGKGSTREGKVGKDGQPHPGEDEPLHALCSGLTTDVVQKAVKKITQIIKDVIETPEGQNDLRRSQLRELALLNGTLREGDEAFMRCNNCGATTHKSWQCPDKPNVTNNVICSSCGGAGHIARDCRNKTGTGGTGGNWKPQGPQNAKIDQEYMSLMAELGEGPPPETQGSEGNQRNFGGGSGVLGGRSGPMKAIQGGSHESRTDESQSSNASSTQAMPGYGSQQGNGGGWRSEGGWGRSGRNYNRQGTGGSGNWGSGRGQWNRGPRGPSPRGPPPPGSRSESTSGMETMPPWGGMGGHMMPPHAWNQQAPPGMYGVPPPWMYAGGPPMVPPPGAEGSDDAPPGETGIDFASLLSAPPPPPPPS</sequence>
<organism evidence="22 23">
    <name type="scientific">Galendromus occidentalis</name>
    <name type="common">western predatory mite</name>
    <dbReference type="NCBI Taxonomy" id="34638"/>
    <lineage>
        <taxon>Eukaryota</taxon>
        <taxon>Metazoa</taxon>
        <taxon>Ecdysozoa</taxon>
        <taxon>Arthropoda</taxon>
        <taxon>Chelicerata</taxon>
        <taxon>Arachnida</taxon>
        <taxon>Acari</taxon>
        <taxon>Parasitiformes</taxon>
        <taxon>Mesostigmata</taxon>
        <taxon>Gamasina</taxon>
        <taxon>Phytoseioidea</taxon>
        <taxon>Phytoseiidae</taxon>
        <taxon>Typhlodrominae</taxon>
        <taxon>Galendromus</taxon>
    </lineage>
</organism>
<dbReference type="GeneID" id="100903805"/>
<keyword evidence="10 18" id="KW-0694">RNA-binding</keyword>
<keyword evidence="22" id="KW-1185">Reference proteome</keyword>
<evidence type="ECO:0000256" key="19">
    <source>
        <dbReference type="RuleBase" id="RU367126"/>
    </source>
</evidence>
<evidence type="ECO:0000256" key="13">
    <source>
        <dbReference type="ARBA" id="ARBA00023163"/>
    </source>
</evidence>
<dbReference type="InterPro" id="IPR055256">
    <property type="entry name" value="KH_1_KHDC4/BBP-like"/>
</dbReference>
<reference evidence="23" key="1">
    <citation type="submission" date="2025-08" db="UniProtKB">
        <authorList>
            <consortium name="RefSeq"/>
        </authorList>
    </citation>
    <scope>IDENTIFICATION</scope>
</reference>
<keyword evidence="5 19" id="KW-0507">mRNA processing</keyword>
<keyword evidence="11" id="KW-0007">Acetylation</keyword>
<dbReference type="GO" id="GO:0003729">
    <property type="term" value="F:mRNA binding"/>
    <property type="evidence" value="ECO:0007669"/>
    <property type="project" value="TreeGrafter"/>
</dbReference>
<dbReference type="PANTHER" id="PTHR11208">
    <property type="entry name" value="RNA-BINDING PROTEIN RELATED"/>
    <property type="match status" value="1"/>
</dbReference>
<feature type="compositionally biased region" description="Basic residues" evidence="20">
    <location>
        <begin position="168"/>
        <end position="181"/>
    </location>
</feature>
<comment type="similarity">
    <text evidence="2 19">Belongs to the BBP/SF1 family.</text>
</comment>
<dbReference type="SMART" id="SM00322">
    <property type="entry name" value="KH"/>
    <property type="match status" value="1"/>
</dbReference>
<feature type="region of interest" description="Disordered" evidence="20">
    <location>
        <begin position="304"/>
        <end position="323"/>
    </location>
</feature>
<dbReference type="Pfam" id="PF22675">
    <property type="entry name" value="KH-I_KHDC4-BBP"/>
    <property type="match status" value="1"/>
</dbReference>
<evidence type="ECO:0000256" key="10">
    <source>
        <dbReference type="ARBA" id="ARBA00022884"/>
    </source>
</evidence>
<feature type="compositionally biased region" description="Basic residues" evidence="20">
    <location>
        <begin position="116"/>
        <end position="161"/>
    </location>
</feature>
<evidence type="ECO:0000256" key="20">
    <source>
        <dbReference type="SAM" id="MobiDB-lite"/>
    </source>
</evidence>
<feature type="region of interest" description="Disordered" evidence="20">
    <location>
        <begin position="411"/>
        <end position="431"/>
    </location>
</feature>
<dbReference type="PROSITE" id="PS50158">
    <property type="entry name" value="ZF_CCHC"/>
    <property type="match status" value="1"/>
</dbReference>
<dbReference type="InterPro" id="IPR047086">
    <property type="entry name" value="SF1-HH_sf"/>
</dbReference>
<keyword evidence="12" id="KW-0805">Transcription regulation</keyword>
<keyword evidence="7 19" id="KW-0747">Spliceosome</keyword>
<feature type="compositionally biased region" description="Gly residues" evidence="20">
    <location>
        <begin position="586"/>
        <end position="597"/>
    </location>
</feature>
<feature type="compositionally biased region" description="Gly residues" evidence="20">
    <location>
        <begin position="631"/>
        <end position="647"/>
    </location>
</feature>
<accession>A0AAJ7SHS4</accession>
<comment type="subcellular location">
    <subcellularLocation>
        <location evidence="1 19">Nucleus</location>
    </subcellularLocation>
</comment>
<evidence type="ECO:0000313" key="22">
    <source>
        <dbReference type="Proteomes" id="UP000694867"/>
    </source>
</evidence>
<feature type="compositionally biased region" description="Pro residues" evidence="20">
    <location>
        <begin position="676"/>
        <end position="686"/>
    </location>
</feature>
<evidence type="ECO:0000256" key="17">
    <source>
        <dbReference type="PROSITE-ProRule" id="PRU00047"/>
    </source>
</evidence>
<proteinExistence type="inferred from homology"/>
<feature type="compositionally biased region" description="Polar residues" evidence="20">
    <location>
        <begin position="615"/>
        <end position="625"/>
    </location>
</feature>
<keyword evidence="13" id="KW-0804">Transcription</keyword>
<keyword evidence="3" id="KW-0678">Repressor</keyword>
<evidence type="ECO:0000256" key="8">
    <source>
        <dbReference type="ARBA" id="ARBA00022771"/>
    </source>
</evidence>
<dbReference type="Pfam" id="PF00098">
    <property type="entry name" value="zf-CCHC"/>
    <property type="match status" value="1"/>
</dbReference>
<keyword evidence="4" id="KW-0597">Phosphoprotein</keyword>
<evidence type="ECO:0000256" key="2">
    <source>
        <dbReference type="ARBA" id="ARBA00010382"/>
    </source>
</evidence>
<evidence type="ECO:0000256" key="6">
    <source>
        <dbReference type="ARBA" id="ARBA00022723"/>
    </source>
</evidence>
<dbReference type="GO" id="GO:0005681">
    <property type="term" value="C:spliceosomal complex"/>
    <property type="evidence" value="ECO:0007669"/>
    <property type="project" value="UniProtKB-KW"/>
</dbReference>
<keyword evidence="8 17" id="KW-0863">Zinc-finger</keyword>
<feature type="compositionally biased region" description="Polar residues" evidence="20">
    <location>
        <begin position="576"/>
        <end position="585"/>
    </location>
</feature>
<evidence type="ECO:0000256" key="12">
    <source>
        <dbReference type="ARBA" id="ARBA00023015"/>
    </source>
</evidence>
<dbReference type="FunFam" id="4.10.60.10:FF:000031">
    <property type="entry name" value="splicing factor 1"/>
    <property type="match status" value="1"/>
</dbReference>
<dbReference type="SUPFAM" id="SSF57756">
    <property type="entry name" value="Retrovirus zinc finger-like domains"/>
    <property type="match status" value="1"/>
</dbReference>
<evidence type="ECO:0000256" key="15">
    <source>
        <dbReference type="ARBA" id="ARBA00023242"/>
    </source>
</evidence>
<dbReference type="PROSITE" id="PS50084">
    <property type="entry name" value="KH_TYPE_1"/>
    <property type="match status" value="1"/>
</dbReference>
<keyword evidence="9 19" id="KW-0862">Zinc</keyword>
<dbReference type="GO" id="GO:0008270">
    <property type="term" value="F:zinc ion binding"/>
    <property type="evidence" value="ECO:0007669"/>
    <property type="project" value="UniProtKB-UniRule"/>
</dbReference>
<dbReference type="Gene3D" id="3.30.1370.10">
    <property type="entry name" value="K Homology domain, type 1"/>
    <property type="match status" value="1"/>
</dbReference>
<dbReference type="RefSeq" id="XP_028968143.1">
    <property type="nucleotide sequence ID" value="XM_029112310.1"/>
</dbReference>
<evidence type="ECO:0000256" key="9">
    <source>
        <dbReference type="ARBA" id="ARBA00022833"/>
    </source>
</evidence>
<dbReference type="GO" id="GO:0000398">
    <property type="term" value="P:mRNA splicing, via spliceosome"/>
    <property type="evidence" value="ECO:0007669"/>
    <property type="project" value="UniProtKB-UniRule"/>
</dbReference>
<keyword evidence="15 19" id="KW-0539">Nucleus</keyword>
<dbReference type="SUPFAM" id="SSF54791">
    <property type="entry name" value="Eukaryotic type KH-domain (KH-domain type I)"/>
    <property type="match status" value="1"/>
</dbReference>
<evidence type="ECO:0000256" key="5">
    <source>
        <dbReference type="ARBA" id="ARBA00022664"/>
    </source>
</evidence>
<feature type="region of interest" description="Disordered" evidence="20">
    <location>
        <begin position="567"/>
        <end position="772"/>
    </location>
</feature>
<feature type="domain" description="CCHC-type" evidence="21">
    <location>
        <begin position="521"/>
        <end position="536"/>
    </location>
</feature>
<dbReference type="Pfam" id="PF16275">
    <property type="entry name" value="SF1-HH"/>
    <property type="match status" value="1"/>
</dbReference>
<dbReference type="InterPro" id="IPR004087">
    <property type="entry name" value="KH_dom"/>
</dbReference>
<gene>
    <name evidence="23" type="primary">LOC100903805</name>
</gene>
<comment type="function">
    <text evidence="16">Necessary for the ATP-dependent first step of spliceosome assembly. Binds to the intron branch point sequence (BPS) 5'-UACUAAC-3' of the pre-mRNA. May act as transcription repressor.</text>
</comment>
<evidence type="ECO:0000256" key="7">
    <source>
        <dbReference type="ARBA" id="ARBA00022728"/>
    </source>
</evidence>
<dbReference type="InterPro" id="IPR045071">
    <property type="entry name" value="BBP-like"/>
</dbReference>
<dbReference type="AlphaFoldDB" id="A0AAJ7SHS4"/>
<dbReference type="GO" id="GO:0005654">
    <property type="term" value="C:nucleoplasm"/>
    <property type="evidence" value="ECO:0007669"/>
    <property type="project" value="UniProtKB-ARBA"/>
</dbReference>
<feature type="compositionally biased region" description="Polar residues" evidence="20">
    <location>
        <begin position="80"/>
        <end position="114"/>
    </location>
</feature>
<dbReference type="InterPro" id="IPR001878">
    <property type="entry name" value="Znf_CCHC"/>
</dbReference>
<evidence type="ECO:0000313" key="23">
    <source>
        <dbReference type="RefSeq" id="XP_028968143.1"/>
    </source>
</evidence>
<evidence type="ECO:0000256" key="3">
    <source>
        <dbReference type="ARBA" id="ARBA00022491"/>
    </source>
</evidence>
<dbReference type="PANTHER" id="PTHR11208:SF45">
    <property type="entry name" value="SPLICING FACTOR 1"/>
    <property type="match status" value="1"/>
</dbReference>
<evidence type="ECO:0000256" key="1">
    <source>
        <dbReference type="ARBA" id="ARBA00004123"/>
    </source>
</evidence>
<feature type="compositionally biased region" description="Polar residues" evidence="20">
    <location>
        <begin position="1"/>
        <end position="10"/>
    </location>
</feature>
<keyword evidence="6 19" id="KW-0479">Metal-binding</keyword>
<dbReference type="FunFam" id="3.30.1370.10:FF:000016">
    <property type="entry name" value="Putative splicing factor 1"/>
    <property type="match status" value="1"/>
</dbReference>
<name>A0AAJ7SHS4_9ACAR</name>
<evidence type="ECO:0000256" key="11">
    <source>
        <dbReference type="ARBA" id="ARBA00022990"/>
    </source>
</evidence>
<dbReference type="SMART" id="SM00343">
    <property type="entry name" value="ZnF_C2HC"/>
    <property type="match status" value="2"/>
</dbReference>
<dbReference type="CDD" id="cd22382">
    <property type="entry name" value="KH-I_SF1"/>
    <property type="match status" value="1"/>
</dbReference>
<evidence type="ECO:0000256" key="16">
    <source>
        <dbReference type="ARBA" id="ARBA00055181"/>
    </source>
</evidence>
<feature type="compositionally biased region" description="Gly residues" evidence="20">
    <location>
        <begin position="656"/>
        <end position="667"/>
    </location>
</feature>
<evidence type="ECO:0000256" key="14">
    <source>
        <dbReference type="ARBA" id="ARBA00023187"/>
    </source>
</evidence>
<dbReference type="InterPro" id="IPR036875">
    <property type="entry name" value="Znf_CCHC_sf"/>
</dbReference>
<keyword evidence="14 19" id="KW-0508">mRNA splicing</keyword>
<dbReference type="InterPro" id="IPR032570">
    <property type="entry name" value="SF1-HH"/>
</dbReference>
<dbReference type="GO" id="GO:0045131">
    <property type="term" value="F:pre-mRNA branch point binding"/>
    <property type="evidence" value="ECO:0007669"/>
    <property type="project" value="UniProtKB-UniRule"/>
</dbReference>
<feature type="compositionally biased region" description="Basic and acidic residues" evidence="20">
    <location>
        <begin position="415"/>
        <end position="431"/>
    </location>
</feature>
<dbReference type="GO" id="GO:0048024">
    <property type="term" value="P:regulation of mRNA splicing, via spliceosome"/>
    <property type="evidence" value="ECO:0007669"/>
    <property type="project" value="TreeGrafter"/>
</dbReference>
<dbReference type="Gene3D" id="4.10.60.10">
    <property type="entry name" value="Zinc finger, CCHC-type"/>
    <property type="match status" value="1"/>
</dbReference>